<reference evidence="2 3" key="1">
    <citation type="submission" date="2024-03" db="EMBL/GenBank/DDBJ databases">
        <title>Adaptation during the transition from Ophiocordyceps entomopathogen to insect associate is accompanied by gene loss and intensified selection.</title>
        <authorList>
            <person name="Ward C.M."/>
            <person name="Onetto C.A."/>
            <person name="Borneman A.R."/>
        </authorList>
    </citation>
    <scope>NUCLEOTIDE SEQUENCE [LARGE SCALE GENOMIC DNA]</scope>
    <source>
        <strain evidence="2">AWRI1</strain>
        <tissue evidence="2">Single Adult Female</tissue>
    </source>
</reference>
<feature type="region of interest" description="Disordered" evidence="1">
    <location>
        <begin position="1"/>
        <end position="44"/>
    </location>
</feature>
<organism evidence="2 3">
    <name type="scientific">Parthenolecanium corni</name>
    <dbReference type="NCBI Taxonomy" id="536013"/>
    <lineage>
        <taxon>Eukaryota</taxon>
        <taxon>Metazoa</taxon>
        <taxon>Ecdysozoa</taxon>
        <taxon>Arthropoda</taxon>
        <taxon>Hexapoda</taxon>
        <taxon>Insecta</taxon>
        <taxon>Pterygota</taxon>
        <taxon>Neoptera</taxon>
        <taxon>Paraneoptera</taxon>
        <taxon>Hemiptera</taxon>
        <taxon>Sternorrhyncha</taxon>
        <taxon>Coccoidea</taxon>
        <taxon>Coccidae</taxon>
        <taxon>Parthenolecanium</taxon>
    </lineage>
</organism>
<name>A0AAN9TLP0_9HEMI</name>
<evidence type="ECO:0000313" key="2">
    <source>
        <dbReference type="EMBL" id="KAK7601425.1"/>
    </source>
</evidence>
<comment type="caution">
    <text evidence="2">The sequence shown here is derived from an EMBL/GenBank/DDBJ whole genome shotgun (WGS) entry which is preliminary data.</text>
</comment>
<dbReference type="EMBL" id="JBBCAQ010000010">
    <property type="protein sequence ID" value="KAK7601425.1"/>
    <property type="molecule type" value="Genomic_DNA"/>
</dbReference>
<dbReference type="AlphaFoldDB" id="A0AAN9TLP0"/>
<gene>
    <name evidence="2" type="ORF">V9T40_008866</name>
</gene>
<accession>A0AAN9TLP0</accession>
<evidence type="ECO:0000313" key="3">
    <source>
        <dbReference type="Proteomes" id="UP001367676"/>
    </source>
</evidence>
<evidence type="ECO:0000256" key="1">
    <source>
        <dbReference type="SAM" id="MobiDB-lite"/>
    </source>
</evidence>
<feature type="compositionally biased region" description="Polar residues" evidence="1">
    <location>
        <begin position="10"/>
        <end position="25"/>
    </location>
</feature>
<proteinExistence type="predicted"/>
<protein>
    <submittedName>
        <fullName evidence="2">Uncharacterized protein</fullName>
    </submittedName>
</protein>
<keyword evidence="3" id="KW-1185">Reference proteome</keyword>
<dbReference type="Proteomes" id="UP001367676">
    <property type="component" value="Unassembled WGS sequence"/>
</dbReference>
<sequence length="70" mass="7895">MGLKEADSVTEGNSVVTNGAKSSPYQFWGSHENSKRTPKFPSRERHFAIRRKPSSKGPNNFREIVKMATE</sequence>